<protein>
    <submittedName>
        <fullName evidence="3">UPF0500 protein C1orf216 homolog</fullName>
    </submittedName>
</protein>
<sequence length="291" mass="33738">MFAMCQPEFPLQPQLGEVQGNSQQDVIYRNKKDSHPDKNLNFMDEKSYDSNENWSQSISKVQIPEEWEQWNYSGIKKVPENLICQQKTKNCSRGISQNLKSDDNFLGLEEEKEGQEEDIRRPPEGAEVRSPEQETNCQVKVKVRGKLARSPREDKGCSSSHWIDSPESDGTNVWKIPSVTDEDWTCNTKQQASSGDFDSSSSSSETFSPSLAEAFRNMQEKEKFKELEKQKYRIHLVMYRRLALLRWIRSLQQNVADQQNRLQESFDTILDNRKELIQHVQQGTVHTKTST</sequence>
<dbReference type="PANTHER" id="PTHR35673">
    <property type="entry name" value="UPF0500 PROTEIN C1ORF216"/>
    <property type="match status" value="1"/>
</dbReference>
<proteinExistence type="predicted"/>
<dbReference type="AlphaFoldDB" id="A0A6I9XC00"/>
<feature type="compositionally biased region" description="Low complexity" evidence="1">
    <location>
        <begin position="193"/>
        <end position="208"/>
    </location>
</feature>
<dbReference type="Proteomes" id="UP000504617">
    <property type="component" value="Unplaced"/>
</dbReference>
<accession>A0A6I9XC00</accession>
<evidence type="ECO:0000313" key="2">
    <source>
        <dbReference type="Proteomes" id="UP000504617"/>
    </source>
</evidence>
<organism evidence="2 3">
    <name type="scientific">Thamnophis sirtalis</name>
    <dbReference type="NCBI Taxonomy" id="35019"/>
    <lineage>
        <taxon>Eukaryota</taxon>
        <taxon>Metazoa</taxon>
        <taxon>Chordata</taxon>
        <taxon>Craniata</taxon>
        <taxon>Vertebrata</taxon>
        <taxon>Euteleostomi</taxon>
        <taxon>Lepidosauria</taxon>
        <taxon>Squamata</taxon>
        <taxon>Bifurcata</taxon>
        <taxon>Unidentata</taxon>
        <taxon>Episquamata</taxon>
        <taxon>Toxicofera</taxon>
        <taxon>Serpentes</taxon>
        <taxon>Colubroidea</taxon>
        <taxon>Colubridae</taxon>
        <taxon>Natricinae</taxon>
        <taxon>Thamnophis</taxon>
    </lineage>
</organism>
<dbReference type="OrthoDB" id="9900901at2759"/>
<evidence type="ECO:0000313" key="3">
    <source>
        <dbReference type="RefSeq" id="XP_013911372.1"/>
    </source>
</evidence>
<feature type="compositionally biased region" description="Basic and acidic residues" evidence="1">
    <location>
        <begin position="31"/>
        <end position="49"/>
    </location>
</feature>
<dbReference type="RefSeq" id="XP_013911372.1">
    <property type="nucleotide sequence ID" value="XM_014055897.1"/>
</dbReference>
<feature type="region of interest" description="Disordered" evidence="1">
    <location>
        <begin position="186"/>
        <end position="208"/>
    </location>
</feature>
<dbReference type="KEGG" id="tsr:106540692"/>
<keyword evidence="2" id="KW-1185">Reference proteome</keyword>
<evidence type="ECO:0000256" key="1">
    <source>
        <dbReference type="SAM" id="MobiDB-lite"/>
    </source>
</evidence>
<dbReference type="Pfam" id="PF15546">
    <property type="entry name" value="DUF4653"/>
    <property type="match status" value="1"/>
</dbReference>
<feature type="compositionally biased region" description="Basic and acidic residues" evidence="1">
    <location>
        <begin position="117"/>
        <end position="132"/>
    </location>
</feature>
<feature type="region of interest" description="Disordered" evidence="1">
    <location>
        <begin position="110"/>
        <end position="174"/>
    </location>
</feature>
<gene>
    <name evidence="3" type="primary">LOC106540692</name>
</gene>
<dbReference type="PANTHER" id="PTHR35673:SF1">
    <property type="entry name" value="UPF0500 PROTEIN C1ORF216"/>
    <property type="match status" value="1"/>
</dbReference>
<dbReference type="InterPro" id="IPR027812">
    <property type="entry name" value="DUF4653"/>
</dbReference>
<reference evidence="3" key="1">
    <citation type="submission" date="2025-08" db="UniProtKB">
        <authorList>
            <consortium name="RefSeq"/>
        </authorList>
    </citation>
    <scope>IDENTIFICATION</scope>
    <source>
        <tissue evidence="3">Skeletal muscle</tissue>
    </source>
</reference>
<dbReference type="GeneID" id="106540692"/>
<name>A0A6I9XC00_9SAUR</name>
<feature type="region of interest" description="Disordered" evidence="1">
    <location>
        <begin position="31"/>
        <end position="53"/>
    </location>
</feature>